<feature type="domain" description="Protein kinase" evidence="7">
    <location>
        <begin position="240"/>
        <end position="522"/>
    </location>
</feature>
<accession>A0ABP0TJZ4</accession>
<protein>
    <recommendedName>
        <fullName evidence="7">Protein kinase domain-containing protein</fullName>
    </recommendedName>
</protein>
<keyword evidence="2" id="KW-0808">Transferase</keyword>
<evidence type="ECO:0000256" key="2">
    <source>
        <dbReference type="ARBA" id="ARBA00022679"/>
    </source>
</evidence>
<evidence type="ECO:0000256" key="5">
    <source>
        <dbReference type="ARBA" id="ARBA00022840"/>
    </source>
</evidence>
<dbReference type="SUPFAM" id="SSF56112">
    <property type="entry name" value="Protein kinase-like (PK-like)"/>
    <property type="match status" value="1"/>
</dbReference>
<evidence type="ECO:0000313" key="9">
    <source>
        <dbReference type="Proteomes" id="UP001497512"/>
    </source>
</evidence>
<dbReference type="Proteomes" id="UP001497512">
    <property type="component" value="Chromosome 12"/>
</dbReference>
<organism evidence="8 9">
    <name type="scientific">Sphagnum troendelagicum</name>
    <dbReference type="NCBI Taxonomy" id="128251"/>
    <lineage>
        <taxon>Eukaryota</taxon>
        <taxon>Viridiplantae</taxon>
        <taxon>Streptophyta</taxon>
        <taxon>Embryophyta</taxon>
        <taxon>Bryophyta</taxon>
        <taxon>Sphagnophytina</taxon>
        <taxon>Sphagnopsida</taxon>
        <taxon>Sphagnales</taxon>
        <taxon>Sphagnaceae</taxon>
        <taxon>Sphagnum</taxon>
    </lineage>
</organism>
<proteinExistence type="predicted"/>
<evidence type="ECO:0000256" key="4">
    <source>
        <dbReference type="ARBA" id="ARBA00022777"/>
    </source>
</evidence>
<evidence type="ECO:0000313" key="8">
    <source>
        <dbReference type="EMBL" id="CAK9198393.1"/>
    </source>
</evidence>
<dbReference type="PROSITE" id="PS00107">
    <property type="entry name" value="PROTEIN_KINASE_ATP"/>
    <property type="match status" value="1"/>
</dbReference>
<keyword evidence="9" id="KW-1185">Reference proteome</keyword>
<dbReference type="PROSITE" id="PS50011">
    <property type="entry name" value="PROTEIN_KINASE_DOM"/>
    <property type="match status" value="1"/>
</dbReference>
<dbReference type="InterPro" id="IPR000719">
    <property type="entry name" value="Prot_kinase_dom"/>
</dbReference>
<dbReference type="PROSITE" id="PS00108">
    <property type="entry name" value="PROTEIN_KINASE_ST"/>
    <property type="match status" value="1"/>
</dbReference>
<evidence type="ECO:0000256" key="1">
    <source>
        <dbReference type="ARBA" id="ARBA00022527"/>
    </source>
</evidence>
<sequence>MVDYLESAYHAVEEMEKLISSPELRKNLKLLSMMRLKDAVQASFQLLKTMLSTDAAWQLENRFVNHRQCFTVIWQLAFSAQMVKTRSERNNLLDPSDLVVKEYYRVVRDACGFLGRWQQGLWRNTTFLLLDTREDFKSLLLDLELCMRVMLTRNASTTGLEHIQEYVKNAESSWNDILKDAAQEDEETTKDNLSKKVDRAHGESKLDGLLAGYILKRMQRDAPNPNGSLPPFVWNSDSRAKVGAYLGSGSFGAVHMFKWFGLECAKKSFICESGEQERAFEKEAGVMASLNHPNVVRFICCHRDMKERAIVMEYVPTNLHEFIKQRVASSNTGFPFTPMAALDMISQIASGMEYLHRQGVAHRDLKPNNILVSPITISELSADGYAKVKLCDFGLAKSNVPSQTEQQSWVCGVMPWRAPEAFPFEDGMARRYRLKPADVYGFAIVCSQILSGALTPLPNVKPWISLFERISAPRSERPQLPLNTYPAKLLDLITECWDPRPKQRPHFSVICRSLKEIEIELLSM</sequence>
<evidence type="ECO:0000256" key="6">
    <source>
        <dbReference type="PROSITE-ProRule" id="PRU10141"/>
    </source>
</evidence>
<evidence type="ECO:0000256" key="3">
    <source>
        <dbReference type="ARBA" id="ARBA00022741"/>
    </source>
</evidence>
<dbReference type="InterPro" id="IPR051681">
    <property type="entry name" value="Ser/Thr_Kinases-Pseudokinases"/>
</dbReference>
<dbReference type="InterPro" id="IPR017441">
    <property type="entry name" value="Protein_kinase_ATP_BS"/>
</dbReference>
<dbReference type="SMART" id="SM00220">
    <property type="entry name" value="S_TKc"/>
    <property type="match status" value="1"/>
</dbReference>
<feature type="binding site" evidence="6">
    <location>
        <position position="267"/>
    </location>
    <ligand>
        <name>ATP</name>
        <dbReference type="ChEBI" id="CHEBI:30616"/>
    </ligand>
</feature>
<keyword evidence="5 6" id="KW-0067">ATP-binding</keyword>
<keyword evidence="4" id="KW-0418">Kinase</keyword>
<dbReference type="PANTHER" id="PTHR44329">
    <property type="entry name" value="SERINE/THREONINE-PROTEIN KINASE TNNI3K-RELATED"/>
    <property type="match status" value="1"/>
</dbReference>
<keyword evidence="1" id="KW-0723">Serine/threonine-protein kinase</keyword>
<name>A0ABP0TJZ4_9BRYO</name>
<dbReference type="EMBL" id="OZ019904">
    <property type="protein sequence ID" value="CAK9198393.1"/>
    <property type="molecule type" value="Genomic_DNA"/>
</dbReference>
<dbReference type="InterPro" id="IPR001245">
    <property type="entry name" value="Ser-Thr/Tyr_kinase_cat_dom"/>
</dbReference>
<keyword evidence="3 6" id="KW-0547">Nucleotide-binding</keyword>
<reference evidence="8" key="1">
    <citation type="submission" date="2024-02" db="EMBL/GenBank/DDBJ databases">
        <authorList>
            <consortium name="ELIXIR-Norway"/>
            <consortium name="Elixir Norway"/>
        </authorList>
    </citation>
    <scope>NUCLEOTIDE SEQUENCE</scope>
</reference>
<dbReference type="Pfam" id="PF07714">
    <property type="entry name" value="PK_Tyr_Ser-Thr"/>
    <property type="match status" value="1"/>
</dbReference>
<gene>
    <name evidence="8" type="ORF">CSSPTR1EN2_LOCUS4414</name>
</gene>
<dbReference type="Gene3D" id="1.10.510.10">
    <property type="entry name" value="Transferase(Phosphotransferase) domain 1"/>
    <property type="match status" value="1"/>
</dbReference>
<evidence type="ECO:0000259" key="7">
    <source>
        <dbReference type="PROSITE" id="PS50011"/>
    </source>
</evidence>
<dbReference type="InterPro" id="IPR008271">
    <property type="entry name" value="Ser/Thr_kinase_AS"/>
</dbReference>
<dbReference type="PANTHER" id="PTHR44329:SF260">
    <property type="entry name" value="PROTEIN KINASE DOMAIN-CONTAINING PROTEIN"/>
    <property type="match status" value="1"/>
</dbReference>
<dbReference type="InterPro" id="IPR011009">
    <property type="entry name" value="Kinase-like_dom_sf"/>
</dbReference>